<evidence type="ECO:0000259" key="1">
    <source>
        <dbReference type="Pfam" id="PF01863"/>
    </source>
</evidence>
<name>A0ABU0W9G1_9GAMM</name>
<sequence>MKIALCPWRGVELVLPRGVSDAAGRAFLDSRREWMEQAWARLRQRVPEAFECTAPRTLSLPALGCSWQLHYEPGRQRLREQDAALFLPGPAEAGVARRILKPWLMDRARHHLPEQLARLSEVTGLAYARLQVRDQRSRWGSCSQRGTISLNFRILFHRPAVRDYLILHELAHTRHMNHGPGFRALMSRLEPQWQALDRELSQPAGGIPGWLGW</sequence>
<dbReference type="PANTHER" id="PTHR30399:SF1">
    <property type="entry name" value="UTP PYROPHOSPHATASE"/>
    <property type="match status" value="1"/>
</dbReference>
<reference evidence="2 3" key="1">
    <citation type="submission" date="2023-08" db="EMBL/GenBank/DDBJ databases">
        <title>Whole-genome sequencing of halo(alkali)philic microorganisms from hypersaline lakes.</title>
        <authorList>
            <person name="Sorokin D.Y."/>
            <person name="Abbas B."/>
            <person name="Merkel A.Y."/>
        </authorList>
    </citation>
    <scope>NUCLEOTIDE SEQUENCE [LARGE SCALE GENOMIC DNA]</scope>
    <source>
        <strain evidence="2 3">AB-CW4</strain>
    </source>
</reference>
<keyword evidence="2" id="KW-0645">Protease</keyword>
<dbReference type="PANTHER" id="PTHR30399">
    <property type="entry name" value="UNCHARACTERIZED PROTEIN YGJP"/>
    <property type="match status" value="1"/>
</dbReference>
<evidence type="ECO:0000313" key="3">
    <source>
        <dbReference type="Proteomes" id="UP001239019"/>
    </source>
</evidence>
<dbReference type="EC" id="3.4.-.-" evidence="2"/>
<dbReference type="EMBL" id="JAVDDT010000009">
    <property type="protein sequence ID" value="MDQ2070666.1"/>
    <property type="molecule type" value="Genomic_DNA"/>
</dbReference>
<organism evidence="2 3">
    <name type="scientific">Natronospira bacteriovora</name>
    <dbReference type="NCBI Taxonomy" id="3069753"/>
    <lineage>
        <taxon>Bacteria</taxon>
        <taxon>Pseudomonadati</taxon>
        <taxon>Pseudomonadota</taxon>
        <taxon>Gammaproteobacteria</taxon>
        <taxon>Natronospirales</taxon>
        <taxon>Natronospiraceae</taxon>
        <taxon>Natronospira</taxon>
    </lineage>
</organism>
<dbReference type="InterPro" id="IPR053136">
    <property type="entry name" value="UTP_pyrophosphatase-like"/>
</dbReference>
<keyword evidence="2" id="KW-0482">Metalloprotease</keyword>
<dbReference type="CDD" id="cd07344">
    <property type="entry name" value="M48_yhfN_like"/>
    <property type="match status" value="1"/>
</dbReference>
<proteinExistence type="predicted"/>
<accession>A0ABU0W9G1</accession>
<feature type="domain" description="YgjP-like metallopeptidase" evidence="1">
    <location>
        <begin position="7"/>
        <end position="201"/>
    </location>
</feature>
<comment type="caution">
    <text evidence="2">The sequence shown here is derived from an EMBL/GenBank/DDBJ whole genome shotgun (WGS) entry which is preliminary data.</text>
</comment>
<dbReference type="Gene3D" id="3.30.2010.10">
    <property type="entry name" value="Metalloproteases ('zincins'), catalytic domain"/>
    <property type="match status" value="1"/>
</dbReference>
<keyword evidence="3" id="KW-1185">Reference proteome</keyword>
<dbReference type="GO" id="GO:0008237">
    <property type="term" value="F:metallopeptidase activity"/>
    <property type="evidence" value="ECO:0007669"/>
    <property type="project" value="UniProtKB-KW"/>
</dbReference>
<dbReference type="RefSeq" id="WP_306729165.1">
    <property type="nucleotide sequence ID" value="NZ_JAVDDT010000009.1"/>
</dbReference>
<dbReference type="InterPro" id="IPR002725">
    <property type="entry name" value="YgjP-like_metallopeptidase"/>
</dbReference>
<evidence type="ECO:0000313" key="2">
    <source>
        <dbReference type="EMBL" id="MDQ2070666.1"/>
    </source>
</evidence>
<dbReference type="Proteomes" id="UP001239019">
    <property type="component" value="Unassembled WGS sequence"/>
</dbReference>
<keyword evidence="2" id="KW-0378">Hydrolase</keyword>
<protein>
    <submittedName>
        <fullName evidence="2">SprT family zinc-dependent metalloprotease</fullName>
        <ecNumber evidence="2">3.4.-.-</ecNumber>
    </submittedName>
</protein>
<dbReference type="Pfam" id="PF01863">
    <property type="entry name" value="YgjP-like"/>
    <property type="match status" value="1"/>
</dbReference>
<gene>
    <name evidence="2" type="ORF">RBH19_12365</name>
</gene>